<dbReference type="EMBL" id="QJJK01000012">
    <property type="protein sequence ID" value="PXW54002.1"/>
    <property type="molecule type" value="Genomic_DNA"/>
</dbReference>
<dbReference type="RefSeq" id="WP_110377256.1">
    <property type="nucleotide sequence ID" value="NZ_JAHBRY010000002.1"/>
</dbReference>
<dbReference type="InterPro" id="IPR018484">
    <property type="entry name" value="FGGY_N"/>
</dbReference>
<comment type="similarity">
    <text evidence="1 4">Belongs to the FGGY kinase family.</text>
</comment>
<dbReference type="Pfam" id="PF00370">
    <property type="entry name" value="FGGY_N"/>
    <property type="match status" value="1"/>
</dbReference>
<evidence type="ECO:0000313" key="8">
    <source>
        <dbReference type="Proteomes" id="UP000248021"/>
    </source>
</evidence>
<dbReference type="InterPro" id="IPR043129">
    <property type="entry name" value="ATPase_NBD"/>
</dbReference>
<comment type="caution">
    <text evidence="7">The sequence shown here is derived from an EMBL/GenBank/DDBJ whole genome shotgun (WGS) entry which is preliminary data.</text>
</comment>
<feature type="domain" description="Carbohydrate kinase FGGY N-terminal" evidence="5">
    <location>
        <begin position="4"/>
        <end position="242"/>
    </location>
</feature>
<feature type="domain" description="Carbohydrate kinase FGGY C-terminal" evidence="6">
    <location>
        <begin position="251"/>
        <end position="436"/>
    </location>
</feature>
<name>A0A2V3TXL2_9HYPH</name>
<dbReference type="PIRSF" id="PIRSF000538">
    <property type="entry name" value="GlpK"/>
    <property type="match status" value="1"/>
</dbReference>
<dbReference type="OrthoDB" id="9805576at2"/>
<keyword evidence="8" id="KW-1185">Reference proteome</keyword>
<evidence type="ECO:0000256" key="3">
    <source>
        <dbReference type="ARBA" id="ARBA00022777"/>
    </source>
</evidence>
<evidence type="ECO:0000256" key="4">
    <source>
        <dbReference type="RuleBase" id="RU003733"/>
    </source>
</evidence>
<dbReference type="SUPFAM" id="SSF53067">
    <property type="entry name" value="Actin-like ATPase domain"/>
    <property type="match status" value="2"/>
</dbReference>
<protein>
    <submittedName>
        <fullName evidence="7">Xylulokinase</fullName>
    </submittedName>
</protein>
<dbReference type="Pfam" id="PF02782">
    <property type="entry name" value="FGGY_C"/>
    <property type="match status" value="1"/>
</dbReference>
<evidence type="ECO:0000256" key="2">
    <source>
        <dbReference type="ARBA" id="ARBA00022679"/>
    </source>
</evidence>
<dbReference type="AlphaFoldDB" id="A0A2V3TXL2"/>
<dbReference type="Proteomes" id="UP000248021">
    <property type="component" value="Unassembled WGS sequence"/>
</dbReference>
<evidence type="ECO:0000259" key="5">
    <source>
        <dbReference type="Pfam" id="PF00370"/>
    </source>
</evidence>
<proteinExistence type="inferred from homology"/>
<dbReference type="InterPro" id="IPR018483">
    <property type="entry name" value="Carb_kinase_FGGY_CS"/>
</dbReference>
<keyword evidence="3 4" id="KW-0418">Kinase</keyword>
<dbReference type="PROSITE" id="PS00445">
    <property type="entry name" value="FGGY_KINASES_2"/>
    <property type="match status" value="1"/>
</dbReference>
<dbReference type="Gene3D" id="3.30.420.40">
    <property type="match status" value="2"/>
</dbReference>
<organism evidence="7 8">
    <name type="scientific">Chelatococcus asaccharovorans</name>
    <dbReference type="NCBI Taxonomy" id="28210"/>
    <lineage>
        <taxon>Bacteria</taxon>
        <taxon>Pseudomonadati</taxon>
        <taxon>Pseudomonadota</taxon>
        <taxon>Alphaproteobacteria</taxon>
        <taxon>Hyphomicrobiales</taxon>
        <taxon>Chelatococcaceae</taxon>
        <taxon>Chelatococcus</taxon>
    </lineage>
</organism>
<keyword evidence="2 4" id="KW-0808">Transferase</keyword>
<evidence type="ECO:0000259" key="6">
    <source>
        <dbReference type="Pfam" id="PF02782"/>
    </source>
</evidence>
<evidence type="ECO:0000313" key="7">
    <source>
        <dbReference type="EMBL" id="PXW54002.1"/>
    </source>
</evidence>
<gene>
    <name evidence="7" type="ORF">C7450_11231</name>
</gene>
<dbReference type="PANTHER" id="PTHR43095">
    <property type="entry name" value="SUGAR KINASE"/>
    <property type="match status" value="1"/>
</dbReference>
<dbReference type="GO" id="GO:0016301">
    <property type="term" value="F:kinase activity"/>
    <property type="evidence" value="ECO:0007669"/>
    <property type="project" value="UniProtKB-KW"/>
</dbReference>
<evidence type="ECO:0000256" key="1">
    <source>
        <dbReference type="ARBA" id="ARBA00009156"/>
    </source>
</evidence>
<dbReference type="InterPro" id="IPR000577">
    <property type="entry name" value="Carb_kinase_FGGY"/>
</dbReference>
<dbReference type="GO" id="GO:0016773">
    <property type="term" value="F:phosphotransferase activity, alcohol group as acceptor"/>
    <property type="evidence" value="ECO:0007669"/>
    <property type="project" value="InterPro"/>
</dbReference>
<dbReference type="InterPro" id="IPR050406">
    <property type="entry name" value="FGGY_Carb_Kinase"/>
</dbReference>
<sequence length="514" mass="54755">MSVVLAFDLGGTSFRAALIDAEGVTRAECAIFGPTIIDRLGWSEIDANDWWQTLVEACRRLADDAPDLFATVAGIAICGVTRTQVFLGRDGRQLRHAMTWKDTRADATARRLQGSLPQAHPEVARINAFHPLARLAWLREQEEATFRSLASVLEPKDYLNFRLTGMQAGDPVSMARLLASAESVAGADLFSAIGASTTLLPRAIEPCDQVGAILDGLPAPLDQIAGVPVFCCSSDTWTAAAGLGALRAGYAYNISGTTEVLGLISETPAEAEGLLTVDWRGLHQLGGPSQNGADTVAWLLSLIGRIDGDYSGVGKAMDALLAGRRHPQPLVFLPYLQGERVPYWDPTLRGALIGLNRQHGATDVAWAVLEGIAFLNRIVLERAEQAAGLKVKEIRFGGGAAANAAWRQVKADVCGRPIVVGTSKEPGLLGAAIVAWTGLGRFASLAAAQESLVSVASRHEPDPARAAIYRRLFDLFRQSERALAPISHDLASLSRQSEALPGVHASPTIATKDP</sequence>
<dbReference type="PANTHER" id="PTHR43095:SF2">
    <property type="entry name" value="GLUCONOKINASE"/>
    <property type="match status" value="1"/>
</dbReference>
<accession>A0A2V3TXL2</accession>
<reference evidence="7 8" key="1">
    <citation type="submission" date="2018-05" db="EMBL/GenBank/DDBJ databases">
        <title>Genomic Encyclopedia of Type Strains, Phase IV (KMG-IV): sequencing the most valuable type-strain genomes for metagenomic binning, comparative biology and taxonomic classification.</title>
        <authorList>
            <person name="Goeker M."/>
        </authorList>
    </citation>
    <scope>NUCLEOTIDE SEQUENCE [LARGE SCALE GENOMIC DNA]</scope>
    <source>
        <strain evidence="7 8">DSM 6462</strain>
    </source>
</reference>
<dbReference type="GO" id="GO:0005975">
    <property type="term" value="P:carbohydrate metabolic process"/>
    <property type="evidence" value="ECO:0007669"/>
    <property type="project" value="InterPro"/>
</dbReference>
<dbReference type="InterPro" id="IPR018485">
    <property type="entry name" value="FGGY_C"/>
</dbReference>